<comment type="caution">
    <text evidence="4">The sequence shown here is derived from an EMBL/GenBank/DDBJ whole genome shotgun (WGS) entry which is preliminary data.</text>
</comment>
<dbReference type="Pfam" id="PF10551">
    <property type="entry name" value="MULE"/>
    <property type="match status" value="1"/>
</dbReference>
<accession>A0A445DFI5</accession>
<evidence type="ECO:0000256" key="1">
    <source>
        <dbReference type="SAM" id="MobiDB-lite"/>
    </source>
</evidence>
<feature type="region of interest" description="Disordered" evidence="1">
    <location>
        <begin position="1"/>
        <end position="79"/>
    </location>
</feature>
<dbReference type="PANTHER" id="PTHR47718">
    <property type="entry name" value="OS01G0519700 PROTEIN"/>
    <property type="match status" value="1"/>
</dbReference>
<dbReference type="AlphaFoldDB" id="A0A445DFI5"/>
<dbReference type="InterPro" id="IPR004330">
    <property type="entry name" value="FAR1_DNA_bnd_dom"/>
</dbReference>
<dbReference type="Proteomes" id="UP000289738">
    <property type="component" value="Chromosome A04"/>
</dbReference>
<gene>
    <name evidence="4" type="ORF">Ahy_A04g019224</name>
</gene>
<name>A0A445DFI5_ARAHY</name>
<reference evidence="4 5" key="1">
    <citation type="submission" date="2019-01" db="EMBL/GenBank/DDBJ databases">
        <title>Sequencing of cultivated peanut Arachis hypogaea provides insights into genome evolution and oil improvement.</title>
        <authorList>
            <person name="Chen X."/>
        </authorList>
    </citation>
    <scope>NUCLEOTIDE SEQUENCE [LARGE SCALE GENOMIC DNA]</scope>
    <source>
        <strain evidence="5">cv. Fuhuasheng</strain>
        <tissue evidence="4">Leaves</tissue>
    </source>
</reference>
<proteinExistence type="predicted"/>
<evidence type="ECO:0000259" key="3">
    <source>
        <dbReference type="Pfam" id="PF10551"/>
    </source>
</evidence>
<dbReference type="Pfam" id="PF03101">
    <property type="entry name" value="FAR1"/>
    <property type="match status" value="1"/>
</dbReference>
<protein>
    <submittedName>
        <fullName evidence="4">Uncharacterized protein</fullName>
    </submittedName>
</protein>
<feature type="compositionally biased region" description="Basic and acidic residues" evidence="1">
    <location>
        <begin position="1"/>
        <end position="14"/>
    </location>
</feature>
<feature type="domain" description="FAR1" evidence="2">
    <location>
        <begin position="175"/>
        <end position="260"/>
    </location>
</feature>
<dbReference type="InterPro" id="IPR018289">
    <property type="entry name" value="MULE_transposase_dom"/>
</dbReference>
<evidence type="ECO:0000313" key="5">
    <source>
        <dbReference type="Proteomes" id="UP000289738"/>
    </source>
</evidence>
<sequence length="393" mass="45046">MKRKKNSEDAEPRRSRSTQTEAESRRRSRRCRNRSTQVNPKEVEDEGETEIEVRSRSGEAARSNGEAARSSGENAAVQKPRLSPWLATATAMAAPNFAGVVPLSLSPFPIPLPPRPFPFLRDIKTMNDSTSNQLNESDLDYSFETNQADETRCIVDEQFVPRVGMIYKILEEVGKFYKNYSKLIGFSTKIRNTTRKGDEIIKNKLIVCSKEGRWKSKISLTLKTNPSAGINCPARIYVHIMKDVNLWTISKVVLNHSYPCCPDRADMLKQHRELSMFVRCTIETNKETRIKPSKNYQLFVAKAVSHRKLSFIEKDARNYITREVQNVFEQDDAKEFGKYNMVFGSFVGVNNHSQSTLFGCTLMKNEDIQSFKWLFECWFHCIEGKAPKDILTD</sequence>
<dbReference type="EMBL" id="SDMP01000004">
    <property type="protein sequence ID" value="RYR61948.1"/>
    <property type="molecule type" value="Genomic_DNA"/>
</dbReference>
<keyword evidence="5" id="KW-1185">Reference proteome</keyword>
<organism evidence="4 5">
    <name type="scientific">Arachis hypogaea</name>
    <name type="common">Peanut</name>
    <dbReference type="NCBI Taxonomy" id="3818"/>
    <lineage>
        <taxon>Eukaryota</taxon>
        <taxon>Viridiplantae</taxon>
        <taxon>Streptophyta</taxon>
        <taxon>Embryophyta</taxon>
        <taxon>Tracheophyta</taxon>
        <taxon>Spermatophyta</taxon>
        <taxon>Magnoliopsida</taxon>
        <taxon>eudicotyledons</taxon>
        <taxon>Gunneridae</taxon>
        <taxon>Pentapetalae</taxon>
        <taxon>rosids</taxon>
        <taxon>fabids</taxon>
        <taxon>Fabales</taxon>
        <taxon>Fabaceae</taxon>
        <taxon>Papilionoideae</taxon>
        <taxon>50 kb inversion clade</taxon>
        <taxon>dalbergioids sensu lato</taxon>
        <taxon>Dalbergieae</taxon>
        <taxon>Pterocarpus clade</taxon>
        <taxon>Arachis</taxon>
    </lineage>
</organism>
<evidence type="ECO:0000259" key="2">
    <source>
        <dbReference type="Pfam" id="PF03101"/>
    </source>
</evidence>
<feature type="domain" description="MULE transposase" evidence="3">
    <location>
        <begin position="338"/>
        <end position="393"/>
    </location>
</feature>
<evidence type="ECO:0000313" key="4">
    <source>
        <dbReference type="EMBL" id="RYR61948.1"/>
    </source>
</evidence>
<dbReference type="STRING" id="3818.A0A445DFI5"/>